<organism evidence="3">
    <name type="scientific">Fundidesulfovibrio putealis</name>
    <dbReference type="NCBI Taxonomy" id="270496"/>
    <lineage>
        <taxon>Bacteria</taxon>
        <taxon>Pseudomonadati</taxon>
        <taxon>Thermodesulfobacteriota</taxon>
        <taxon>Desulfovibrionia</taxon>
        <taxon>Desulfovibrionales</taxon>
        <taxon>Desulfovibrionaceae</taxon>
        <taxon>Fundidesulfovibrio</taxon>
    </lineage>
</organism>
<feature type="domain" description="Solute-binding protein family 3/N-terminal" evidence="2">
    <location>
        <begin position="63"/>
        <end position="145"/>
    </location>
</feature>
<dbReference type="Gene3D" id="3.40.190.10">
    <property type="entry name" value="Periplasmic binding protein-like II"/>
    <property type="match status" value="2"/>
</dbReference>
<dbReference type="SUPFAM" id="SSF53850">
    <property type="entry name" value="Periplasmic binding protein-like II"/>
    <property type="match status" value="1"/>
</dbReference>
<reference evidence="3" key="1">
    <citation type="journal article" date="2020" name="mSystems">
        <title>Genome- and Community-Level Interaction Insights into Carbon Utilization and Element Cycling Functions of Hydrothermarchaeota in Hydrothermal Sediment.</title>
        <authorList>
            <person name="Zhou Z."/>
            <person name="Liu Y."/>
            <person name="Xu W."/>
            <person name="Pan J."/>
            <person name="Luo Z.H."/>
            <person name="Li M."/>
        </authorList>
    </citation>
    <scope>NUCLEOTIDE SEQUENCE [LARGE SCALE GENOMIC DNA]</scope>
    <source>
        <strain evidence="3">SpSt-413</strain>
    </source>
</reference>
<dbReference type="Pfam" id="PF00497">
    <property type="entry name" value="SBP_bac_3"/>
    <property type="match status" value="1"/>
</dbReference>
<sequence length="277" mass="30447">MAHWRRLLPVARGFPRVGRESCSPGRSSDVKRPLIVSWAVLACTLFFLAMPGRVSALDVQYIEYKPYYYTDASGQPRGMLLEKAPAAFKAAKVDAVFSSMPSGRILSAMRSDAQVASIGWFKTAEREQFARFSLPIYVNKPQVAVFPIQRAARFEPYSTLRAILRNSGLVMGVVAGHSEGEYVDGLRRSKPRHVAEIAAEEANLVRMLAAGRVDFILLSPEEVDEQLAGAGYSRADFATKPLYDIPAGNARYIMYSLSVPQEIVAAVDAAIRAQTGQ</sequence>
<evidence type="ECO:0000259" key="2">
    <source>
        <dbReference type="Pfam" id="PF00497"/>
    </source>
</evidence>
<comment type="caution">
    <text evidence="3">The sequence shown here is derived from an EMBL/GenBank/DDBJ whole genome shotgun (WGS) entry which is preliminary data.</text>
</comment>
<accession>A0A7C4AA73</accession>
<evidence type="ECO:0000313" key="3">
    <source>
        <dbReference type="EMBL" id="HGG91670.1"/>
    </source>
</evidence>
<dbReference type="PANTHER" id="PTHR35936">
    <property type="entry name" value="MEMBRANE-BOUND LYTIC MUREIN TRANSGLYCOSYLASE F"/>
    <property type="match status" value="1"/>
</dbReference>
<dbReference type="InterPro" id="IPR001638">
    <property type="entry name" value="Solute-binding_3/MltF_N"/>
</dbReference>
<dbReference type="PANTHER" id="PTHR35936:SF35">
    <property type="entry name" value="L-CYSTINE-BINDING PROTEIN TCYJ"/>
    <property type="match status" value="1"/>
</dbReference>
<dbReference type="AlphaFoldDB" id="A0A7C4AA73"/>
<dbReference type="EMBL" id="DSRP01000124">
    <property type="protein sequence ID" value="HGG91670.1"/>
    <property type="molecule type" value="Genomic_DNA"/>
</dbReference>
<gene>
    <name evidence="3" type="ORF">ENR59_01800</name>
</gene>
<evidence type="ECO:0000256" key="1">
    <source>
        <dbReference type="ARBA" id="ARBA00022729"/>
    </source>
</evidence>
<keyword evidence="1" id="KW-0732">Signal</keyword>
<proteinExistence type="predicted"/>
<protein>
    <submittedName>
        <fullName evidence="3">Transporter substrate-binding domain-containing protein</fullName>
    </submittedName>
</protein>
<name>A0A7C4AA73_9BACT</name>